<dbReference type="Proteomes" id="UP000593571">
    <property type="component" value="Unassembled WGS sequence"/>
</dbReference>
<dbReference type="AlphaFoldDB" id="A0A7J8IN37"/>
<reference evidence="1 2" key="1">
    <citation type="journal article" date="2020" name="Nature">
        <title>Six reference-quality genomes reveal evolution of bat adaptations.</title>
        <authorList>
            <person name="Jebb D."/>
            <person name="Huang Z."/>
            <person name="Pippel M."/>
            <person name="Hughes G.M."/>
            <person name="Lavrichenko K."/>
            <person name="Devanna P."/>
            <person name="Winkler S."/>
            <person name="Jermiin L.S."/>
            <person name="Skirmuntt E.C."/>
            <person name="Katzourakis A."/>
            <person name="Burkitt-Gray L."/>
            <person name="Ray D.A."/>
            <person name="Sullivan K.A.M."/>
            <person name="Roscito J.G."/>
            <person name="Kirilenko B.M."/>
            <person name="Davalos L.M."/>
            <person name="Corthals A.P."/>
            <person name="Power M.L."/>
            <person name="Jones G."/>
            <person name="Ransome R.D."/>
            <person name="Dechmann D.K.N."/>
            <person name="Locatelli A.G."/>
            <person name="Puechmaille S.J."/>
            <person name="Fedrigo O."/>
            <person name="Jarvis E.D."/>
            <person name="Hiller M."/>
            <person name="Vernes S.C."/>
            <person name="Myers E.W."/>
            <person name="Teeling E.C."/>
        </authorList>
    </citation>
    <scope>NUCLEOTIDE SEQUENCE [LARGE SCALE GENOMIC DNA]</scope>
    <source>
        <strain evidence="1">MRouAeg1</strain>
        <tissue evidence="1">Muscle</tissue>
    </source>
</reference>
<gene>
    <name evidence="1" type="ORF">HJG63_010720</name>
</gene>
<sequence>MSFLLFPCPEHHGLAAVAACLRNLSNPHTCRLSSYKPAFGSQVGGRGALEMTSGLRGCLGDDTCWQGHFLLSRGKKVSGDDSETDSYHLILLFDVAHPSSLYKLRSLNLSHSLPTCYLQHLCLFFPLQSESGRLCF</sequence>
<proteinExistence type="predicted"/>
<organism evidence="1 2">
    <name type="scientific">Rousettus aegyptiacus</name>
    <name type="common">Egyptian fruit bat</name>
    <name type="synonym">Pteropus aegyptiacus</name>
    <dbReference type="NCBI Taxonomy" id="9407"/>
    <lineage>
        <taxon>Eukaryota</taxon>
        <taxon>Metazoa</taxon>
        <taxon>Chordata</taxon>
        <taxon>Craniata</taxon>
        <taxon>Vertebrata</taxon>
        <taxon>Euteleostomi</taxon>
        <taxon>Mammalia</taxon>
        <taxon>Eutheria</taxon>
        <taxon>Laurasiatheria</taxon>
        <taxon>Chiroptera</taxon>
        <taxon>Yinpterochiroptera</taxon>
        <taxon>Pteropodoidea</taxon>
        <taxon>Pteropodidae</taxon>
        <taxon>Rousettinae</taxon>
        <taxon>Rousettus</taxon>
    </lineage>
</organism>
<dbReference type="EMBL" id="JACASE010000003">
    <property type="protein sequence ID" value="KAF6485565.1"/>
    <property type="molecule type" value="Genomic_DNA"/>
</dbReference>
<keyword evidence="2" id="KW-1185">Reference proteome</keyword>
<accession>A0A7J8IN37</accession>
<evidence type="ECO:0000313" key="2">
    <source>
        <dbReference type="Proteomes" id="UP000593571"/>
    </source>
</evidence>
<evidence type="ECO:0000313" key="1">
    <source>
        <dbReference type="EMBL" id="KAF6485565.1"/>
    </source>
</evidence>
<comment type="caution">
    <text evidence="1">The sequence shown here is derived from an EMBL/GenBank/DDBJ whole genome shotgun (WGS) entry which is preliminary data.</text>
</comment>
<name>A0A7J8IN37_ROUAE</name>
<protein>
    <submittedName>
        <fullName evidence="1">Uncharacterized protein</fullName>
    </submittedName>
</protein>